<organism evidence="1 2">
    <name type="scientific">Catharanthus roseus</name>
    <name type="common">Madagascar periwinkle</name>
    <name type="synonym">Vinca rosea</name>
    <dbReference type="NCBI Taxonomy" id="4058"/>
    <lineage>
        <taxon>Eukaryota</taxon>
        <taxon>Viridiplantae</taxon>
        <taxon>Streptophyta</taxon>
        <taxon>Embryophyta</taxon>
        <taxon>Tracheophyta</taxon>
        <taxon>Spermatophyta</taxon>
        <taxon>Magnoliopsida</taxon>
        <taxon>eudicotyledons</taxon>
        <taxon>Gunneridae</taxon>
        <taxon>Pentapetalae</taxon>
        <taxon>asterids</taxon>
        <taxon>lamiids</taxon>
        <taxon>Gentianales</taxon>
        <taxon>Apocynaceae</taxon>
        <taxon>Rauvolfioideae</taxon>
        <taxon>Vinceae</taxon>
        <taxon>Catharanthinae</taxon>
        <taxon>Catharanthus</taxon>
    </lineage>
</organism>
<evidence type="ECO:0000313" key="1">
    <source>
        <dbReference type="EMBL" id="KAI5649786.1"/>
    </source>
</evidence>
<protein>
    <submittedName>
        <fullName evidence="1">Uncharacterized protein</fullName>
    </submittedName>
</protein>
<comment type="caution">
    <text evidence="1">The sequence shown here is derived from an EMBL/GenBank/DDBJ whole genome shotgun (WGS) entry which is preliminary data.</text>
</comment>
<dbReference type="EMBL" id="CM044708">
    <property type="protein sequence ID" value="KAI5649786.1"/>
    <property type="molecule type" value="Genomic_DNA"/>
</dbReference>
<accession>A0ACB9ZR98</accession>
<gene>
    <name evidence="1" type="ORF">M9H77_35791</name>
</gene>
<keyword evidence="2" id="KW-1185">Reference proteome</keyword>
<name>A0ACB9ZR98_CATRO</name>
<sequence>MYDRMLNCKEHLSKSPCTQLDKNWIASFAVLRTPQYTLNTAVTAEGRRGEEEEKKRRKEREEHEKKRRERERRSRGGERKTEEATAVFGEEELKTTTARRYDQPRNRKSRTCQKQIMKYAEKDEYYLMPNDGLGILISLNKSDPRDGHSRLAKEAEVEEVLEDCVEPRCTEIDDSSSRLEFSSNHSWRIGRNTDAGLCSECCRETKTRMLDNWEFKTAKNYILLNARKLNLTFGNTNQKNNFVKEEKMHKRSPKGNLQRSKRSLKTTRFYEDEVIKLKTLKTIRMLRDSFNACFESEGKSVFYRKTSHPIFVEENQIFFSLEKSNVRILWIHIKIGHPIFKLDV</sequence>
<reference evidence="2" key="1">
    <citation type="journal article" date="2023" name="Nat. Plants">
        <title>Single-cell RNA sequencing provides a high-resolution roadmap for understanding the multicellular compartmentation of specialized metabolism.</title>
        <authorList>
            <person name="Sun S."/>
            <person name="Shen X."/>
            <person name="Li Y."/>
            <person name="Li Y."/>
            <person name="Wang S."/>
            <person name="Li R."/>
            <person name="Zhang H."/>
            <person name="Shen G."/>
            <person name="Guo B."/>
            <person name="Wei J."/>
            <person name="Xu J."/>
            <person name="St-Pierre B."/>
            <person name="Chen S."/>
            <person name="Sun C."/>
        </authorList>
    </citation>
    <scope>NUCLEOTIDE SEQUENCE [LARGE SCALE GENOMIC DNA]</scope>
</reference>
<evidence type="ECO:0000313" key="2">
    <source>
        <dbReference type="Proteomes" id="UP001060085"/>
    </source>
</evidence>
<proteinExistence type="predicted"/>
<dbReference type="Proteomes" id="UP001060085">
    <property type="component" value="Linkage Group LG08"/>
</dbReference>